<dbReference type="GO" id="GO:0006412">
    <property type="term" value="P:translation"/>
    <property type="evidence" value="ECO:0007669"/>
    <property type="project" value="InterPro"/>
</dbReference>
<accession>A0A4U0UDY7</accession>
<evidence type="ECO:0000256" key="3">
    <source>
        <dbReference type="ARBA" id="ARBA00022980"/>
    </source>
</evidence>
<evidence type="ECO:0000256" key="2">
    <source>
        <dbReference type="ARBA" id="ARBA00008945"/>
    </source>
</evidence>
<dbReference type="OrthoDB" id="309483at2759"/>
<dbReference type="InterPro" id="IPR000851">
    <property type="entry name" value="Ribosomal_uS5"/>
</dbReference>
<dbReference type="FunFam" id="3.30.160.20:FF:000022">
    <property type="entry name" value="28S ribosomal protein S5, mitochondrial"/>
    <property type="match status" value="1"/>
</dbReference>
<dbReference type="PROSITE" id="PS50881">
    <property type="entry name" value="S5_DSRBD"/>
    <property type="match status" value="1"/>
</dbReference>
<keyword evidence="5 8" id="KW-0687">Ribonucleoprotein</keyword>
<comment type="function">
    <text evidence="6">Component of the mitochondrial ribosome (mitoribosome), a dedicated translation machinery responsible for the synthesis of mitochondrial genome-encoded proteins, including at least some of the essential transmembrane subunits of the mitochondrial respiratory chain. The mitoribosomes are attached to the mitochondrial inner membrane and translation products are cotranslationally integrated into the membrane.</text>
</comment>
<dbReference type="InterPro" id="IPR014721">
    <property type="entry name" value="Ribsml_uS5_D2-typ_fold_subgr"/>
</dbReference>
<dbReference type="FunFam" id="3.30.230.10:FF:000041">
    <property type="entry name" value="37S ribosomal protein S5"/>
    <property type="match status" value="1"/>
</dbReference>
<evidence type="ECO:0000313" key="12">
    <source>
        <dbReference type="EMBL" id="TKA33730.1"/>
    </source>
</evidence>
<dbReference type="InterPro" id="IPR013810">
    <property type="entry name" value="Ribosomal_uS5_N"/>
</dbReference>
<gene>
    <name evidence="12" type="ORF">B0A50_00566</name>
</gene>
<evidence type="ECO:0000256" key="10">
    <source>
        <dbReference type="SAM" id="MobiDB-lite"/>
    </source>
</evidence>
<evidence type="ECO:0000256" key="8">
    <source>
        <dbReference type="PROSITE-ProRule" id="PRU00268"/>
    </source>
</evidence>
<comment type="similarity">
    <text evidence="2 9">Belongs to the universal ribosomal protein uS5 family.</text>
</comment>
<keyword evidence="3 8" id="KW-0689">Ribosomal protein</keyword>
<dbReference type="Pfam" id="PF03719">
    <property type="entry name" value="Ribosomal_S5_C"/>
    <property type="match status" value="1"/>
</dbReference>
<dbReference type="Pfam" id="PF00333">
    <property type="entry name" value="Ribosomal_S5"/>
    <property type="match status" value="1"/>
</dbReference>
<organism evidence="12 13">
    <name type="scientific">Salinomyces thailandicus</name>
    <dbReference type="NCBI Taxonomy" id="706561"/>
    <lineage>
        <taxon>Eukaryota</taxon>
        <taxon>Fungi</taxon>
        <taxon>Dikarya</taxon>
        <taxon>Ascomycota</taxon>
        <taxon>Pezizomycotina</taxon>
        <taxon>Dothideomycetes</taxon>
        <taxon>Dothideomycetidae</taxon>
        <taxon>Mycosphaerellales</taxon>
        <taxon>Teratosphaeriaceae</taxon>
        <taxon>Salinomyces</taxon>
    </lineage>
</organism>
<dbReference type="PANTHER" id="PTHR48277">
    <property type="entry name" value="MITOCHONDRIAL RIBOSOMAL PROTEIN S5"/>
    <property type="match status" value="1"/>
</dbReference>
<dbReference type="Proteomes" id="UP000308549">
    <property type="component" value="Unassembled WGS sequence"/>
</dbReference>
<dbReference type="AlphaFoldDB" id="A0A4U0UDY7"/>
<evidence type="ECO:0000256" key="4">
    <source>
        <dbReference type="ARBA" id="ARBA00023128"/>
    </source>
</evidence>
<reference evidence="12 13" key="1">
    <citation type="submission" date="2017-03" db="EMBL/GenBank/DDBJ databases">
        <title>Genomes of endolithic fungi from Antarctica.</title>
        <authorList>
            <person name="Coleine C."/>
            <person name="Masonjones S."/>
            <person name="Stajich J.E."/>
        </authorList>
    </citation>
    <scope>NUCLEOTIDE SEQUENCE [LARGE SCALE GENOMIC DNA]</scope>
    <source>
        <strain evidence="12 13">CCFEE 6315</strain>
    </source>
</reference>
<dbReference type="GO" id="GO:0005763">
    <property type="term" value="C:mitochondrial small ribosomal subunit"/>
    <property type="evidence" value="ECO:0007669"/>
    <property type="project" value="UniProtKB-ARBA"/>
</dbReference>
<dbReference type="PANTHER" id="PTHR48277:SF1">
    <property type="entry name" value="MITOCHONDRIAL RIBOSOMAL PROTEIN S5"/>
    <property type="match status" value="1"/>
</dbReference>
<evidence type="ECO:0000256" key="6">
    <source>
        <dbReference type="ARBA" id="ARBA00037226"/>
    </source>
</evidence>
<dbReference type="GO" id="GO:0003735">
    <property type="term" value="F:structural constituent of ribosome"/>
    <property type="evidence" value="ECO:0007669"/>
    <property type="project" value="UniProtKB-UniRule"/>
</dbReference>
<evidence type="ECO:0000256" key="1">
    <source>
        <dbReference type="ARBA" id="ARBA00004173"/>
    </source>
</evidence>
<dbReference type="SUPFAM" id="SSF54211">
    <property type="entry name" value="Ribosomal protein S5 domain 2-like"/>
    <property type="match status" value="1"/>
</dbReference>
<comment type="subcellular location">
    <subcellularLocation>
        <location evidence="1">Mitochondrion</location>
    </subcellularLocation>
</comment>
<evidence type="ECO:0000256" key="7">
    <source>
        <dbReference type="ARBA" id="ARBA00039335"/>
    </source>
</evidence>
<dbReference type="EMBL" id="NAJL01000002">
    <property type="protein sequence ID" value="TKA33730.1"/>
    <property type="molecule type" value="Genomic_DNA"/>
</dbReference>
<dbReference type="InterPro" id="IPR020568">
    <property type="entry name" value="Ribosomal_Su5_D2-typ_SF"/>
</dbReference>
<evidence type="ECO:0000313" key="13">
    <source>
        <dbReference type="Proteomes" id="UP000308549"/>
    </source>
</evidence>
<comment type="caution">
    <text evidence="12">The sequence shown here is derived from an EMBL/GenBank/DDBJ whole genome shotgun (WGS) entry which is preliminary data.</text>
</comment>
<keyword evidence="4" id="KW-0496">Mitochondrion</keyword>
<dbReference type="SUPFAM" id="SSF54768">
    <property type="entry name" value="dsRNA-binding domain-like"/>
    <property type="match status" value="1"/>
</dbReference>
<name>A0A4U0UDY7_9PEZI</name>
<evidence type="ECO:0000259" key="11">
    <source>
        <dbReference type="PROSITE" id="PS50881"/>
    </source>
</evidence>
<sequence>MNSRTYQCLSCRLRDTARQPLQSAPRRNFHVSAPRPARRRPAFPNIKQALLDSQTSRAAEVTKLARADGPLRPYTERELELLAMRYTPEQMSVIKQGEAAISREDLVKQGRLRGDAFRPTYIDDFATIRPLVDKPARLALDDAQTEGMQRRQEGSAGTEKKLRIPGVQYSNEEEDPHLTRLCQQTGLTRDEIRRIRVKNLVSHRVVNQTRMGKIQSLYFLTIAGNQDGMLGIGEGKAAEDEDGKRQAMMNAIRNMKPIARYEERTIYGDVEGKSGASVVQLSARPPGFGNRCQHLIFELARAAGLSDLAARTPRSRNKMNVVKAAFQALTSQRLPEDVSRARGRKMVDVRKVYYGGQVY</sequence>
<evidence type="ECO:0000256" key="5">
    <source>
        <dbReference type="ARBA" id="ARBA00023274"/>
    </source>
</evidence>
<dbReference type="GO" id="GO:0003723">
    <property type="term" value="F:RNA binding"/>
    <property type="evidence" value="ECO:0007669"/>
    <property type="project" value="InterPro"/>
</dbReference>
<dbReference type="Gene3D" id="3.30.160.20">
    <property type="match status" value="1"/>
</dbReference>
<evidence type="ECO:0000256" key="9">
    <source>
        <dbReference type="RuleBase" id="RU003823"/>
    </source>
</evidence>
<feature type="region of interest" description="Disordered" evidence="10">
    <location>
        <begin position="19"/>
        <end position="41"/>
    </location>
</feature>
<protein>
    <recommendedName>
        <fullName evidence="7">Small ribosomal subunit protein uS5m</fullName>
    </recommendedName>
</protein>
<keyword evidence="13" id="KW-1185">Reference proteome</keyword>
<dbReference type="Gene3D" id="3.30.230.10">
    <property type="match status" value="1"/>
</dbReference>
<proteinExistence type="inferred from homology"/>
<feature type="domain" description="S5 DRBM" evidence="11">
    <location>
        <begin position="195"/>
        <end position="258"/>
    </location>
</feature>
<dbReference type="InterPro" id="IPR005324">
    <property type="entry name" value="Ribosomal_uS5_C"/>
</dbReference>